<dbReference type="InterPro" id="IPR010105">
    <property type="entry name" value="TonB_sidphr_rcpt"/>
</dbReference>
<dbReference type="PANTHER" id="PTHR32552:SF68">
    <property type="entry name" value="FERRICHROME OUTER MEMBRANE TRANSPORTER_PHAGE RECEPTOR"/>
    <property type="match status" value="1"/>
</dbReference>
<feature type="domain" description="TonB-dependent receptor-like beta-barrel" evidence="17">
    <location>
        <begin position="385"/>
        <end position="814"/>
    </location>
</feature>
<evidence type="ECO:0000256" key="4">
    <source>
        <dbReference type="ARBA" id="ARBA00022452"/>
    </source>
</evidence>
<name>A0ABV0KHE2_9CYAN</name>
<feature type="domain" description="TonB-dependent receptor plug" evidence="18">
    <location>
        <begin position="213"/>
        <end position="310"/>
    </location>
</feature>
<feature type="chain" id="PRO_5045846172" evidence="16">
    <location>
        <begin position="27"/>
        <end position="843"/>
    </location>
</feature>
<evidence type="ECO:0000313" key="21">
    <source>
        <dbReference type="Proteomes" id="UP001476950"/>
    </source>
</evidence>
<evidence type="ECO:0000259" key="18">
    <source>
        <dbReference type="Pfam" id="PF07715"/>
    </source>
</evidence>
<evidence type="ECO:0000256" key="9">
    <source>
        <dbReference type="ARBA" id="ARBA00023065"/>
    </source>
</evidence>
<dbReference type="Gene3D" id="2.40.170.20">
    <property type="entry name" value="TonB-dependent receptor, beta-barrel domain"/>
    <property type="match status" value="1"/>
</dbReference>
<keyword evidence="11 13" id="KW-0472">Membrane</keyword>
<dbReference type="CDD" id="cd01347">
    <property type="entry name" value="ligand_gated_channel"/>
    <property type="match status" value="1"/>
</dbReference>
<protein>
    <submittedName>
        <fullName evidence="20">TonB-dependent siderophore receptor</fullName>
    </submittedName>
</protein>
<evidence type="ECO:0000256" key="8">
    <source>
        <dbReference type="ARBA" id="ARBA00023004"/>
    </source>
</evidence>
<sequence length="843" mass="92192">MLKARSFTCLGLAGLASVAIVQPCRAEVAQITAVQLQPTANGVELILESTSSTPLQVFTTRYRQTLITDIVNTQLQLPEGRTFRQSNPTEAIAGVTVAPLGANSVRVTITGKAELPSAQVVQSTPGLVLNITTPTTAATAPPTEPTSQPSETDSESSADTPSTTPAPPIDSTDQAEADEAEEEELVITGDREPSVDGYRAPTAATATKTDTPLRDIPQSIQVVPRQVIQDQQVTRIGDATRNVSGVTVLQGYGGSTDNYTIRGLTTSSNLRNGFRDDGFLTFTDPATIERIEVLKGPASVLYGQFEPGGVVNYVTKKPLSDPFYAAELQIGSYNFYRPSIDFSGPLTPDKSILYRLNLAYENAGSFRDFVNNEVFVAAPVFTFKLGEATSLTLEYEYVNVDRTFDRGFPSEPELFALPINRFLGEPSDRYKLTGNKPSLTIDHQFNPNLRLRTAFTAQIFEAGRSNAQARTFRLERDRQTLRRRYTASDEKVEDYGLQTDLVSKFNTGSVKHELLAGFELSRSTSDGVLRRTEFTSINIFNPVYGSAIPTDLPPVFDSDRRNDSLGLYLQDQITLLPNLKLLLGGRFDFVELDIEDRLAETTTNRNYNVFSPRVGIVYQPIEPISLYASFSRSFRPNVFASTSSGDLLEPERGTQYEVGIKGELLDGRLSATLAAYNITKTNVATTDPNDLDFSIAAGEIKSRGIELDIVGRLAPGWNIIASYAHNDAFVSEDNNLPVGSRLVNAPRNSASLWTTYELQSGGLRGLGFGGGIFFVGDREAELPNTITLPSFVRADATIFYRRDTYRAAINFKNLFGTGYYEAQGSLVYPGAPFTVVGSFSVEF</sequence>
<reference evidence="20 21" key="1">
    <citation type="submission" date="2022-04" db="EMBL/GenBank/DDBJ databases">
        <title>Positive selection, recombination, and allopatry shape intraspecific diversity of widespread and dominant cyanobacteria.</title>
        <authorList>
            <person name="Wei J."/>
            <person name="Shu W."/>
            <person name="Hu C."/>
        </authorList>
    </citation>
    <scope>NUCLEOTIDE SEQUENCE [LARGE SCALE GENOMIC DNA]</scope>
    <source>
        <strain evidence="20 21">AS-A4</strain>
    </source>
</reference>
<keyword evidence="3 13" id="KW-0813">Transport</keyword>
<keyword evidence="9" id="KW-0406">Ion transport</keyword>
<evidence type="ECO:0000313" key="20">
    <source>
        <dbReference type="EMBL" id="MEP1058629.1"/>
    </source>
</evidence>
<dbReference type="PANTHER" id="PTHR32552">
    <property type="entry name" value="FERRICHROME IRON RECEPTOR-RELATED"/>
    <property type="match status" value="1"/>
</dbReference>
<dbReference type="RefSeq" id="WP_190447281.1">
    <property type="nucleotide sequence ID" value="NZ_JAMPLM010000006.1"/>
</dbReference>
<evidence type="ECO:0000256" key="6">
    <source>
        <dbReference type="ARBA" id="ARBA00022692"/>
    </source>
</evidence>
<dbReference type="InterPro" id="IPR039426">
    <property type="entry name" value="TonB-dep_rcpt-like"/>
</dbReference>
<evidence type="ECO:0000256" key="13">
    <source>
        <dbReference type="PROSITE-ProRule" id="PRU01360"/>
    </source>
</evidence>
<feature type="compositionally biased region" description="Low complexity" evidence="15">
    <location>
        <begin position="134"/>
        <end position="163"/>
    </location>
</feature>
<evidence type="ECO:0000256" key="12">
    <source>
        <dbReference type="ARBA" id="ARBA00023237"/>
    </source>
</evidence>
<accession>A0ABV0KHE2</accession>
<comment type="similarity">
    <text evidence="2 13 14">Belongs to the TonB-dependent receptor family.</text>
</comment>
<evidence type="ECO:0000256" key="7">
    <source>
        <dbReference type="ARBA" id="ARBA00022729"/>
    </source>
</evidence>
<evidence type="ECO:0000256" key="5">
    <source>
        <dbReference type="ARBA" id="ARBA00022496"/>
    </source>
</evidence>
<evidence type="ECO:0000256" key="3">
    <source>
        <dbReference type="ARBA" id="ARBA00022448"/>
    </source>
</evidence>
<keyword evidence="4 13" id="KW-1134">Transmembrane beta strand</keyword>
<dbReference type="SUPFAM" id="SSF56935">
    <property type="entry name" value="Porins"/>
    <property type="match status" value="1"/>
</dbReference>
<organism evidence="20 21">
    <name type="scientific">Stenomitos frigidus AS-A4</name>
    <dbReference type="NCBI Taxonomy" id="2933935"/>
    <lineage>
        <taxon>Bacteria</taxon>
        <taxon>Bacillati</taxon>
        <taxon>Cyanobacteriota</taxon>
        <taxon>Cyanophyceae</taxon>
        <taxon>Leptolyngbyales</taxon>
        <taxon>Leptolyngbyaceae</taxon>
        <taxon>Stenomitos</taxon>
    </lineage>
</organism>
<evidence type="ECO:0000259" key="17">
    <source>
        <dbReference type="Pfam" id="PF00593"/>
    </source>
</evidence>
<keyword evidence="10 14" id="KW-0798">TonB box</keyword>
<keyword evidence="7 16" id="KW-0732">Signal</keyword>
<dbReference type="EMBL" id="JAMPLM010000006">
    <property type="protein sequence ID" value="MEP1058629.1"/>
    <property type="molecule type" value="Genomic_DNA"/>
</dbReference>
<dbReference type="InterPro" id="IPR037066">
    <property type="entry name" value="Plug_dom_sf"/>
</dbReference>
<dbReference type="InterPro" id="IPR021731">
    <property type="entry name" value="AMIN_dom"/>
</dbReference>
<dbReference type="Pfam" id="PF00593">
    <property type="entry name" value="TonB_dep_Rec_b-barrel"/>
    <property type="match status" value="1"/>
</dbReference>
<evidence type="ECO:0000256" key="15">
    <source>
        <dbReference type="SAM" id="MobiDB-lite"/>
    </source>
</evidence>
<comment type="subcellular location">
    <subcellularLocation>
        <location evidence="1 13">Cell outer membrane</location>
        <topology evidence="1 13">Multi-pass membrane protein</topology>
    </subcellularLocation>
</comment>
<dbReference type="PROSITE" id="PS52016">
    <property type="entry name" value="TONB_DEPENDENT_REC_3"/>
    <property type="match status" value="1"/>
</dbReference>
<keyword evidence="5" id="KW-0410">Iron transport</keyword>
<keyword evidence="8" id="KW-0408">Iron</keyword>
<feature type="signal peptide" evidence="16">
    <location>
        <begin position="1"/>
        <end position="26"/>
    </location>
</feature>
<dbReference type="NCBIfam" id="TIGR01783">
    <property type="entry name" value="TonB-siderophor"/>
    <property type="match status" value="1"/>
</dbReference>
<dbReference type="Gene3D" id="2.170.130.10">
    <property type="entry name" value="TonB-dependent receptor, plug domain"/>
    <property type="match status" value="1"/>
</dbReference>
<dbReference type="InterPro" id="IPR036942">
    <property type="entry name" value="Beta-barrel_TonB_sf"/>
</dbReference>
<evidence type="ECO:0000256" key="11">
    <source>
        <dbReference type="ARBA" id="ARBA00023136"/>
    </source>
</evidence>
<keyword evidence="6 13" id="KW-0812">Transmembrane</keyword>
<dbReference type="Proteomes" id="UP001476950">
    <property type="component" value="Unassembled WGS sequence"/>
</dbReference>
<feature type="domain" description="AMIN" evidence="19">
    <location>
        <begin position="34"/>
        <end position="127"/>
    </location>
</feature>
<evidence type="ECO:0000256" key="16">
    <source>
        <dbReference type="SAM" id="SignalP"/>
    </source>
</evidence>
<dbReference type="Pfam" id="PF11741">
    <property type="entry name" value="AMIN"/>
    <property type="match status" value="1"/>
</dbReference>
<keyword evidence="12 13" id="KW-0998">Cell outer membrane</keyword>
<keyword evidence="21" id="KW-1185">Reference proteome</keyword>
<evidence type="ECO:0000256" key="1">
    <source>
        <dbReference type="ARBA" id="ARBA00004571"/>
    </source>
</evidence>
<keyword evidence="20" id="KW-0675">Receptor</keyword>
<evidence type="ECO:0000259" key="19">
    <source>
        <dbReference type="Pfam" id="PF11741"/>
    </source>
</evidence>
<dbReference type="InterPro" id="IPR000531">
    <property type="entry name" value="Beta-barrel_TonB"/>
</dbReference>
<dbReference type="Pfam" id="PF07715">
    <property type="entry name" value="Plug"/>
    <property type="match status" value="1"/>
</dbReference>
<dbReference type="InterPro" id="IPR012910">
    <property type="entry name" value="Plug_dom"/>
</dbReference>
<feature type="region of interest" description="Disordered" evidence="15">
    <location>
        <begin position="134"/>
        <end position="207"/>
    </location>
</feature>
<evidence type="ECO:0000256" key="14">
    <source>
        <dbReference type="RuleBase" id="RU003357"/>
    </source>
</evidence>
<proteinExistence type="inferred from homology"/>
<gene>
    <name evidence="20" type="ORF">NDI38_09280</name>
</gene>
<evidence type="ECO:0000256" key="2">
    <source>
        <dbReference type="ARBA" id="ARBA00009810"/>
    </source>
</evidence>
<evidence type="ECO:0000256" key="10">
    <source>
        <dbReference type="ARBA" id="ARBA00023077"/>
    </source>
</evidence>
<comment type="caution">
    <text evidence="20">The sequence shown here is derived from an EMBL/GenBank/DDBJ whole genome shotgun (WGS) entry which is preliminary data.</text>
</comment>
<feature type="compositionally biased region" description="Acidic residues" evidence="15">
    <location>
        <begin position="173"/>
        <end position="185"/>
    </location>
</feature>